<evidence type="ECO:0000313" key="2">
    <source>
        <dbReference type="Proteomes" id="UP001140562"/>
    </source>
</evidence>
<keyword evidence="2" id="KW-1185">Reference proteome</keyword>
<organism evidence="1 2">
    <name type="scientific">Didymella glomerata</name>
    <dbReference type="NCBI Taxonomy" id="749621"/>
    <lineage>
        <taxon>Eukaryota</taxon>
        <taxon>Fungi</taxon>
        <taxon>Dikarya</taxon>
        <taxon>Ascomycota</taxon>
        <taxon>Pezizomycotina</taxon>
        <taxon>Dothideomycetes</taxon>
        <taxon>Pleosporomycetidae</taxon>
        <taxon>Pleosporales</taxon>
        <taxon>Pleosporineae</taxon>
        <taxon>Didymellaceae</taxon>
        <taxon>Didymella</taxon>
    </lineage>
</organism>
<proteinExistence type="predicted"/>
<dbReference type="Proteomes" id="UP001140562">
    <property type="component" value="Unassembled WGS sequence"/>
</dbReference>
<reference evidence="1" key="1">
    <citation type="submission" date="2022-10" db="EMBL/GenBank/DDBJ databases">
        <title>Tapping the CABI collections for fungal endophytes: first genome assemblies for Collariella, Neodidymelliopsis, Ascochyta clinopodiicola, Didymella pomorum, Didymosphaeria variabile, Neocosmospora piperis and Neocucurbitaria cava.</title>
        <authorList>
            <person name="Hill R."/>
        </authorList>
    </citation>
    <scope>NUCLEOTIDE SEQUENCE</scope>
    <source>
        <strain evidence="1">IMI 360193</strain>
    </source>
</reference>
<comment type="caution">
    <text evidence="1">The sequence shown here is derived from an EMBL/GenBank/DDBJ whole genome shotgun (WGS) entry which is preliminary data.</text>
</comment>
<evidence type="ECO:0000313" key="1">
    <source>
        <dbReference type="EMBL" id="KAJ4342738.1"/>
    </source>
</evidence>
<dbReference type="EMBL" id="JAPEUV010000005">
    <property type="protein sequence ID" value="KAJ4342738.1"/>
    <property type="molecule type" value="Genomic_DNA"/>
</dbReference>
<protein>
    <recommendedName>
        <fullName evidence="3">F-box domain-containing protein</fullName>
    </recommendedName>
</protein>
<accession>A0A9W9C494</accession>
<sequence>MNKLPEELIFKIVAYLAPHPSDLYDISQLRDLANLPRISRRLERISTPHLYKSVLITVCKVGQNITVAVGAVDAPPMVLDIITTKGRNAQKFLKTLQHRPAPREFVKYVSLLRDDRGFLWRLSLGWYGYSEDSSATANFHWREIEKAARTGLPISTSRILRTHPVAPVACLDEGFETVRELLRLLPKIEHLNCHKYRTDLPWHPAAETFQTLRWRPMPQNDFRSLRSLKQLVLDVTDLLEVVKLSELCDQHTGILTPITFVMGEEILINADLTLPNSLEVLIRRVSNGDKQRAGTTKALRALVLDSKARLPYLRVLRTAWQVPCTTPSGDNLRLVPKTGEAFGVN</sequence>
<evidence type="ECO:0008006" key="3">
    <source>
        <dbReference type="Google" id="ProtNLM"/>
    </source>
</evidence>
<dbReference type="OrthoDB" id="5130616at2759"/>
<name>A0A9W9C494_9PLEO</name>
<dbReference type="AlphaFoldDB" id="A0A9W9C494"/>
<gene>
    <name evidence="1" type="ORF">N0V87_000947</name>
</gene>